<reference evidence="1" key="1">
    <citation type="submission" date="2021-02" db="EMBL/GenBank/DDBJ databases">
        <authorList>
            <consortium name="DOE Joint Genome Institute"/>
            <person name="Ahrendt S."/>
            <person name="Looney B.P."/>
            <person name="Miyauchi S."/>
            <person name="Morin E."/>
            <person name="Drula E."/>
            <person name="Courty P.E."/>
            <person name="Chicoki N."/>
            <person name="Fauchery L."/>
            <person name="Kohler A."/>
            <person name="Kuo A."/>
            <person name="Labutti K."/>
            <person name="Pangilinan J."/>
            <person name="Lipzen A."/>
            <person name="Riley R."/>
            <person name="Andreopoulos W."/>
            <person name="He G."/>
            <person name="Johnson J."/>
            <person name="Barry K.W."/>
            <person name="Grigoriev I.V."/>
            <person name="Nagy L."/>
            <person name="Hibbett D."/>
            <person name="Henrissat B."/>
            <person name="Matheny P.B."/>
            <person name="Labbe J."/>
            <person name="Martin F."/>
        </authorList>
    </citation>
    <scope>NUCLEOTIDE SEQUENCE</scope>
    <source>
        <strain evidence="1">FP105234-sp</strain>
    </source>
</reference>
<proteinExistence type="predicted"/>
<dbReference type="Proteomes" id="UP000814033">
    <property type="component" value="Unassembled WGS sequence"/>
</dbReference>
<accession>A0ACB8SAG4</accession>
<evidence type="ECO:0000313" key="2">
    <source>
        <dbReference type="Proteomes" id="UP000814033"/>
    </source>
</evidence>
<keyword evidence="2" id="KW-1185">Reference proteome</keyword>
<protein>
    <submittedName>
        <fullName evidence="1">Glutamate-rich WD repeat-containing protein</fullName>
    </submittedName>
</protein>
<gene>
    <name evidence="1" type="ORF">FA95DRAFT_1508896</name>
</gene>
<evidence type="ECO:0000313" key="1">
    <source>
        <dbReference type="EMBL" id="KAI0053458.1"/>
    </source>
</evidence>
<dbReference type="EMBL" id="MU275840">
    <property type="protein sequence ID" value="KAI0053458.1"/>
    <property type="molecule type" value="Genomic_DNA"/>
</dbReference>
<sequence>MGEFEDAWEDEIEDEDVGDENESEEKPAAPQPFLPGVHTLGKDEILEPDDSVYIMRHSMNSNWPCLSFDVLRDNLGDQRQRYPATAYIVAGSQADVAKNNELSVYKMTSLHRTQKDGDSEDSDEENDDADNLDEDAILEHRSVPHLGSVNRVRVQPLPISAPLPPPHQPYHAATWAETGKVHIWDIRPLIESLDVPGYTYDKARTKLPVHTINSHGHAEGFAMDWASSGDANPSALRLLTGDVHSKIYLTTSTPSGFNTLTQPFTSHTSSVEDLQWSPSEPTVFASCSADQSVRVWDVRSKGRQSVAGMDQAHSSDVNVISWNRNTAYLLLSGGDEGGIKVWDLRNVKKRGTTGPEPTPVASFSWHRAPITSIEWHPTEDSIFAASGADDQVTLWDLAVEQDDDETGAMDDTPEGSNDVPPQLLFVHQGQKDVKEVHWHPQMPGTVLSTAEDGFNIFKTISV</sequence>
<organism evidence="1 2">
    <name type="scientific">Auriscalpium vulgare</name>
    <dbReference type="NCBI Taxonomy" id="40419"/>
    <lineage>
        <taxon>Eukaryota</taxon>
        <taxon>Fungi</taxon>
        <taxon>Dikarya</taxon>
        <taxon>Basidiomycota</taxon>
        <taxon>Agaricomycotina</taxon>
        <taxon>Agaricomycetes</taxon>
        <taxon>Russulales</taxon>
        <taxon>Auriscalpiaceae</taxon>
        <taxon>Auriscalpium</taxon>
    </lineage>
</organism>
<name>A0ACB8SAG4_9AGAM</name>
<comment type="caution">
    <text evidence="1">The sequence shown here is derived from an EMBL/GenBank/DDBJ whole genome shotgun (WGS) entry which is preliminary data.</text>
</comment>
<reference evidence="1" key="2">
    <citation type="journal article" date="2022" name="New Phytol.">
        <title>Evolutionary transition to the ectomycorrhizal habit in the genomes of a hyperdiverse lineage of mushroom-forming fungi.</title>
        <authorList>
            <person name="Looney B."/>
            <person name="Miyauchi S."/>
            <person name="Morin E."/>
            <person name="Drula E."/>
            <person name="Courty P.E."/>
            <person name="Kohler A."/>
            <person name="Kuo A."/>
            <person name="LaButti K."/>
            <person name="Pangilinan J."/>
            <person name="Lipzen A."/>
            <person name="Riley R."/>
            <person name="Andreopoulos W."/>
            <person name="He G."/>
            <person name="Johnson J."/>
            <person name="Nolan M."/>
            <person name="Tritt A."/>
            <person name="Barry K.W."/>
            <person name="Grigoriev I.V."/>
            <person name="Nagy L.G."/>
            <person name="Hibbett D."/>
            <person name="Henrissat B."/>
            <person name="Matheny P.B."/>
            <person name="Labbe J."/>
            <person name="Martin F.M."/>
        </authorList>
    </citation>
    <scope>NUCLEOTIDE SEQUENCE</scope>
    <source>
        <strain evidence="1">FP105234-sp</strain>
    </source>
</reference>